<comment type="caution">
    <text evidence="1">The sequence shown here is derived from an EMBL/GenBank/DDBJ whole genome shotgun (WGS) entry which is preliminary data.</text>
</comment>
<reference evidence="1 2" key="1">
    <citation type="journal article" date="2021" name="BMC Genomics">
        <title>Datura genome reveals duplications of psychoactive alkaloid biosynthetic genes and high mutation rate following tissue culture.</title>
        <authorList>
            <person name="Rajewski A."/>
            <person name="Carter-House D."/>
            <person name="Stajich J."/>
            <person name="Litt A."/>
        </authorList>
    </citation>
    <scope>NUCLEOTIDE SEQUENCE [LARGE SCALE GENOMIC DNA]</scope>
    <source>
        <strain evidence="1">AR-01</strain>
    </source>
</reference>
<feature type="non-terminal residue" evidence="1">
    <location>
        <position position="1"/>
    </location>
</feature>
<dbReference type="Proteomes" id="UP000823775">
    <property type="component" value="Unassembled WGS sequence"/>
</dbReference>
<gene>
    <name evidence="1" type="ORF">HAX54_052862</name>
</gene>
<protein>
    <submittedName>
        <fullName evidence="1">Uncharacterized protein</fullName>
    </submittedName>
</protein>
<evidence type="ECO:0000313" key="1">
    <source>
        <dbReference type="EMBL" id="MCE3214609.1"/>
    </source>
</evidence>
<keyword evidence="2" id="KW-1185">Reference proteome</keyword>
<organism evidence="1 2">
    <name type="scientific">Datura stramonium</name>
    <name type="common">Jimsonweed</name>
    <name type="synonym">Common thornapple</name>
    <dbReference type="NCBI Taxonomy" id="4076"/>
    <lineage>
        <taxon>Eukaryota</taxon>
        <taxon>Viridiplantae</taxon>
        <taxon>Streptophyta</taxon>
        <taxon>Embryophyta</taxon>
        <taxon>Tracheophyta</taxon>
        <taxon>Spermatophyta</taxon>
        <taxon>Magnoliopsida</taxon>
        <taxon>eudicotyledons</taxon>
        <taxon>Gunneridae</taxon>
        <taxon>Pentapetalae</taxon>
        <taxon>asterids</taxon>
        <taxon>lamiids</taxon>
        <taxon>Solanales</taxon>
        <taxon>Solanaceae</taxon>
        <taxon>Solanoideae</taxon>
        <taxon>Datureae</taxon>
        <taxon>Datura</taxon>
    </lineage>
</organism>
<evidence type="ECO:0000313" key="2">
    <source>
        <dbReference type="Proteomes" id="UP000823775"/>
    </source>
</evidence>
<dbReference type="EMBL" id="JACEIK010009696">
    <property type="protein sequence ID" value="MCE3214609.1"/>
    <property type="molecule type" value="Genomic_DNA"/>
</dbReference>
<accession>A0ABS8WNY9</accession>
<name>A0ABS8WNY9_DATST</name>
<sequence length="107" mass="11682">LFEGKITETPGLVQGVTTWMMTRHILDSVSDGRQTGDGLSLGLTVNLTDHRRSDSQSLLPPEGGFDSALLFKCDGGIDVPSSMRRSITRIYRSPSRSVSARFSRAIL</sequence>
<proteinExistence type="predicted"/>